<keyword evidence="2" id="KW-1185">Reference proteome</keyword>
<reference evidence="1 2" key="1">
    <citation type="journal article" date="2021" name="Sci. Rep.">
        <title>The distribution of antibiotic resistance genes in chicken gut microbiota commensals.</title>
        <authorList>
            <person name="Juricova H."/>
            <person name="Matiasovicova J."/>
            <person name="Kubasova T."/>
            <person name="Cejkova D."/>
            <person name="Rychlik I."/>
        </authorList>
    </citation>
    <scope>NUCLEOTIDE SEQUENCE [LARGE SCALE GENOMIC DNA]</scope>
    <source>
        <strain evidence="1 2">An564</strain>
    </source>
</reference>
<dbReference type="Proteomes" id="UP000724149">
    <property type="component" value="Unassembled WGS sequence"/>
</dbReference>
<comment type="caution">
    <text evidence="1">The sequence shown here is derived from an EMBL/GenBank/DDBJ whole genome shotgun (WGS) entry which is preliminary data.</text>
</comment>
<evidence type="ECO:0000313" key="1">
    <source>
        <dbReference type="EMBL" id="MBM6923782.1"/>
    </source>
</evidence>
<protein>
    <submittedName>
        <fullName evidence="1">DUF3795 domain-containing protein</fullName>
    </submittedName>
</protein>
<accession>A0ABS2GMS2</accession>
<name>A0ABS2GMS2_9FIRM</name>
<evidence type="ECO:0000313" key="2">
    <source>
        <dbReference type="Proteomes" id="UP000724149"/>
    </source>
</evidence>
<organism evidence="1 2">
    <name type="scientific">Hydrogenoanaerobacterium saccharovorans</name>
    <dbReference type="NCBI Taxonomy" id="474960"/>
    <lineage>
        <taxon>Bacteria</taxon>
        <taxon>Bacillati</taxon>
        <taxon>Bacillota</taxon>
        <taxon>Clostridia</taxon>
        <taxon>Eubacteriales</taxon>
        <taxon>Oscillospiraceae</taxon>
        <taxon>Hydrogenoanaerobacterium</taxon>
    </lineage>
</organism>
<proteinExistence type="predicted"/>
<gene>
    <name evidence="1" type="ORF">H9X81_08795</name>
</gene>
<sequence>MKGFNRTEPLFSLCGLQCALCPMHLDGHCPGCGGGAGNQSCAIARCSLEQGGVAFCTQYARYPCERYDGFDACDSFVPHQTRQRDLDHLQAVGLEPLLAEMREKTRLLECLLNGYNDGRHKALFRTAAYLLPLPELRAVLKQLGSEPGLRELPPKERARTAETLLRAASDRQGLELKLRRNPKTQS</sequence>
<dbReference type="EMBL" id="JACSNR010000008">
    <property type="protein sequence ID" value="MBM6923782.1"/>
    <property type="molecule type" value="Genomic_DNA"/>
</dbReference>